<evidence type="ECO:0000313" key="2">
    <source>
        <dbReference type="EMBL" id="PYI07798.1"/>
    </source>
</evidence>
<keyword evidence="3" id="KW-1185">Reference proteome</keyword>
<dbReference type="GO" id="GO:0008270">
    <property type="term" value="F:zinc ion binding"/>
    <property type="evidence" value="ECO:0007669"/>
    <property type="project" value="InterPro"/>
</dbReference>
<organism evidence="2 3">
    <name type="scientific">Aspergillus sclerotiicarbonarius (strain CBS 121057 / IBT 28362)</name>
    <dbReference type="NCBI Taxonomy" id="1448318"/>
    <lineage>
        <taxon>Eukaryota</taxon>
        <taxon>Fungi</taxon>
        <taxon>Dikarya</taxon>
        <taxon>Ascomycota</taxon>
        <taxon>Pezizomycotina</taxon>
        <taxon>Eurotiomycetes</taxon>
        <taxon>Eurotiomycetidae</taxon>
        <taxon>Eurotiales</taxon>
        <taxon>Aspergillaceae</taxon>
        <taxon>Aspergillus</taxon>
        <taxon>Aspergillus subgen. Circumdati</taxon>
    </lineage>
</organism>
<dbReference type="SUPFAM" id="SSF57756">
    <property type="entry name" value="Retrovirus zinc finger-like domains"/>
    <property type="match status" value="1"/>
</dbReference>
<evidence type="ECO:0000256" key="1">
    <source>
        <dbReference type="SAM" id="MobiDB-lite"/>
    </source>
</evidence>
<dbReference type="GO" id="GO:0003676">
    <property type="term" value="F:nucleic acid binding"/>
    <property type="evidence" value="ECO:0007669"/>
    <property type="project" value="InterPro"/>
</dbReference>
<dbReference type="VEuPathDB" id="FungiDB:BO78DRAFT_385726"/>
<protein>
    <recommendedName>
        <fullName evidence="4">CCHC-type domain-containing protein</fullName>
    </recommendedName>
</protein>
<feature type="compositionally biased region" description="Low complexity" evidence="1">
    <location>
        <begin position="1"/>
        <end position="14"/>
    </location>
</feature>
<feature type="compositionally biased region" description="Acidic residues" evidence="1">
    <location>
        <begin position="146"/>
        <end position="155"/>
    </location>
</feature>
<dbReference type="InterPro" id="IPR036875">
    <property type="entry name" value="Znf_CCHC_sf"/>
</dbReference>
<feature type="region of interest" description="Disordered" evidence="1">
    <location>
        <begin position="74"/>
        <end position="165"/>
    </location>
</feature>
<evidence type="ECO:0000313" key="3">
    <source>
        <dbReference type="Proteomes" id="UP000248423"/>
    </source>
</evidence>
<feature type="compositionally biased region" description="Basic and acidic residues" evidence="1">
    <location>
        <begin position="81"/>
        <end position="96"/>
    </location>
</feature>
<reference evidence="2 3" key="1">
    <citation type="submission" date="2018-02" db="EMBL/GenBank/DDBJ databases">
        <title>The genomes of Aspergillus section Nigri reveals drivers in fungal speciation.</title>
        <authorList>
            <consortium name="DOE Joint Genome Institute"/>
            <person name="Vesth T.C."/>
            <person name="Nybo J."/>
            <person name="Theobald S."/>
            <person name="Brandl J."/>
            <person name="Frisvad J.C."/>
            <person name="Nielsen K.F."/>
            <person name="Lyhne E.K."/>
            <person name="Kogle M.E."/>
            <person name="Kuo A."/>
            <person name="Riley R."/>
            <person name="Clum A."/>
            <person name="Nolan M."/>
            <person name="Lipzen A."/>
            <person name="Salamov A."/>
            <person name="Henrissat B."/>
            <person name="Wiebenga A."/>
            <person name="De vries R.P."/>
            <person name="Grigoriev I.V."/>
            <person name="Mortensen U.H."/>
            <person name="Andersen M.R."/>
            <person name="Baker S.E."/>
        </authorList>
    </citation>
    <scope>NUCLEOTIDE SEQUENCE [LARGE SCALE GENOMIC DNA]</scope>
    <source>
        <strain evidence="2 3">CBS 121057</strain>
    </source>
</reference>
<evidence type="ECO:0008006" key="4">
    <source>
        <dbReference type="Google" id="ProtNLM"/>
    </source>
</evidence>
<dbReference type="Proteomes" id="UP000248423">
    <property type="component" value="Unassembled WGS sequence"/>
</dbReference>
<dbReference type="EMBL" id="KZ826339">
    <property type="protein sequence ID" value="PYI07798.1"/>
    <property type="molecule type" value="Genomic_DNA"/>
</dbReference>
<feature type="compositionally biased region" description="Basic and acidic residues" evidence="1">
    <location>
        <begin position="123"/>
        <end position="134"/>
    </location>
</feature>
<accession>A0A319EM58</accession>
<feature type="region of interest" description="Disordered" evidence="1">
    <location>
        <begin position="1"/>
        <end position="43"/>
    </location>
</feature>
<sequence>MSDLAYGGQAFAGAASGGRRGGGRRGGGRKPPNARQDSGAGKARVCQFCRGEGHVLQNCPVRREVQQEAARALEEGGPILEHIDPRMLRDLIDNPHRPVPAGRQAEQSRQRRPLRAAIRRLRHEAQRRREREQQEQAGPGLNQVITEDDSSDDDSLGGVPIDQCE</sequence>
<gene>
    <name evidence="2" type="ORF">BO78DRAFT_385726</name>
</gene>
<dbReference type="AlphaFoldDB" id="A0A319EM58"/>
<name>A0A319EM58_ASPSB</name>
<feature type="compositionally biased region" description="Basic residues" evidence="1">
    <location>
        <begin position="110"/>
        <end position="122"/>
    </location>
</feature>
<proteinExistence type="predicted"/>